<keyword evidence="3" id="KW-1185">Reference proteome</keyword>
<protein>
    <submittedName>
        <fullName evidence="2">Uncharacterized protein</fullName>
    </submittedName>
</protein>
<feature type="compositionally biased region" description="Pro residues" evidence="1">
    <location>
        <begin position="1"/>
        <end position="12"/>
    </location>
</feature>
<organism evidence="2 3">
    <name type="scientific">Diatrype stigma</name>
    <dbReference type="NCBI Taxonomy" id="117547"/>
    <lineage>
        <taxon>Eukaryota</taxon>
        <taxon>Fungi</taxon>
        <taxon>Dikarya</taxon>
        <taxon>Ascomycota</taxon>
        <taxon>Pezizomycotina</taxon>
        <taxon>Sordariomycetes</taxon>
        <taxon>Xylariomycetidae</taxon>
        <taxon>Xylariales</taxon>
        <taxon>Diatrypaceae</taxon>
        <taxon>Diatrype</taxon>
    </lineage>
</organism>
<comment type="caution">
    <text evidence="2">The sequence shown here is derived from an EMBL/GenBank/DDBJ whole genome shotgun (WGS) entry which is preliminary data.</text>
</comment>
<evidence type="ECO:0000313" key="3">
    <source>
        <dbReference type="Proteomes" id="UP001320420"/>
    </source>
</evidence>
<feature type="compositionally biased region" description="Acidic residues" evidence="1">
    <location>
        <begin position="282"/>
        <end position="291"/>
    </location>
</feature>
<gene>
    <name evidence="2" type="ORF">SLS62_000359</name>
</gene>
<dbReference type="Proteomes" id="UP001320420">
    <property type="component" value="Unassembled WGS sequence"/>
</dbReference>
<sequence>MAEASHPPPSPRLTPKRKRDDLLIEQNSSASPIRNLVHLTKPIFSFQSPNLLAQAQVHRVPEDGSSSPRSKVAQKFQNLTIVEDDEEGESGGGVTAPATNVNKNNHELHDVHVSNPSKPSPETAIFGFDGADRDNEYTRNSPMEFQGGDMQMDDEDSTTRKRIKSFGESQSLAIKPDLGTGPNGEDSANAADLAQVHESGHVTLQSAVDPTLVKLSKSPANGRLQKSYPSINRLQDSKSRNRKRAGTPPASKRKPVDSKAEDEPPEVIEPIRAALTWHEDEITVYDPEDKDDDRRGMDGVGFKPSPAIAYQREQMRRRQLAEYRRREENDARARRNQRRREQLGGAAEMERKHSIVRVHFSEAEPATAVTT</sequence>
<feature type="region of interest" description="Disordered" evidence="1">
    <location>
        <begin position="323"/>
        <end position="371"/>
    </location>
</feature>
<dbReference type="EMBL" id="JAKJXP020000002">
    <property type="protein sequence ID" value="KAK7757347.1"/>
    <property type="molecule type" value="Genomic_DNA"/>
</dbReference>
<feature type="region of interest" description="Disordered" evidence="1">
    <location>
        <begin position="1"/>
        <end position="20"/>
    </location>
</feature>
<feature type="compositionally biased region" description="Basic and acidic residues" evidence="1">
    <location>
        <begin position="323"/>
        <end position="333"/>
    </location>
</feature>
<name>A0AAN9V1J5_9PEZI</name>
<dbReference type="AlphaFoldDB" id="A0AAN9V1J5"/>
<reference evidence="2 3" key="1">
    <citation type="submission" date="2024-02" db="EMBL/GenBank/DDBJ databases">
        <title>De novo assembly and annotation of 12 fungi associated with fruit tree decline syndrome in Ontario, Canada.</title>
        <authorList>
            <person name="Sulman M."/>
            <person name="Ellouze W."/>
            <person name="Ilyukhin E."/>
        </authorList>
    </citation>
    <scope>NUCLEOTIDE SEQUENCE [LARGE SCALE GENOMIC DNA]</scope>
    <source>
        <strain evidence="2 3">M11/M66-122</strain>
    </source>
</reference>
<evidence type="ECO:0000313" key="2">
    <source>
        <dbReference type="EMBL" id="KAK7757347.1"/>
    </source>
</evidence>
<feature type="region of interest" description="Disordered" evidence="1">
    <location>
        <begin position="111"/>
        <end position="307"/>
    </location>
</feature>
<accession>A0AAN9V1J5</accession>
<proteinExistence type="predicted"/>
<evidence type="ECO:0000256" key="1">
    <source>
        <dbReference type="SAM" id="MobiDB-lite"/>
    </source>
</evidence>